<dbReference type="AlphaFoldDB" id="A0AAD7VER5"/>
<evidence type="ECO:0000256" key="1">
    <source>
        <dbReference type="SAM" id="MobiDB-lite"/>
    </source>
</evidence>
<reference evidence="2" key="1">
    <citation type="journal article" date="2023" name="Science">
        <title>Elucidation of the pathway for biosynthesis of saponin adjuvants from the soapbark tree.</title>
        <authorList>
            <person name="Reed J."/>
            <person name="Orme A."/>
            <person name="El-Demerdash A."/>
            <person name="Owen C."/>
            <person name="Martin L.B.B."/>
            <person name="Misra R.C."/>
            <person name="Kikuchi S."/>
            <person name="Rejzek M."/>
            <person name="Martin A.C."/>
            <person name="Harkess A."/>
            <person name="Leebens-Mack J."/>
            <person name="Louveau T."/>
            <person name="Stephenson M.J."/>
            <person name="Osbourn A."/>
        </authorList>
    </citation>
    <scope>NUCLEOTIDE SEQUENCE</scope>
    <source>
        <strain evidence="2">S10</strain>
    </source>
</reference>
<gene>
    <name evidence="2" type="ORF">O6P43_010927</name>
</gene>
<dbReference type="KEGG" id="qsa:O6P43_010927"/>
<dbReference type="Proteomes" id="UP001163823">
    <property type="component" value="Chromosome 4"/>
</dbReference>
<comment type="caution">
    <text evidence="2">The sequence shown here is derived from an EMBL/GenBank/DDBJ whole genome shotgun (WGS) entry which is preliminary data.</text>
</comment>
<keyword evidence="3" id="KW-1185">Reference proteome</keyword>
<dbReference type="EMBL" id="JARAOO010000004">
    <property type="protein sequence ID" value="KAJ7973146.1"/>
    <property type="molecule type" value="Genomic_DNA"/>
</dbReference>
<feature type="compositionally biased region" description="Basic and acidic residues" evidence="1">
    <location>
        <begin position="24"/>
        <end position="33"/>
    </location>
</feature>
<feature type="region of interest" description="Disordered" evidence="1">
    <location>
        <begin position="1"/>
        <end position="75"/>
    </location>
</feature>
<organism evidence="2 3">
    <name type="scientific">Quillaja saponaria</name>
    <name type="common">Soap bark tree</name>
    <dbReference type="NCBI Taxonomy" id="32244"/>
    <lineage>
        <taxon>Eukaryota</taxon>
        <taxon>Viridiplantae</taxon>
        <taxon>Streptophyta</taxon>
        <taxon>Embryophyta</taxon>
        <taxon>Tracheophyta</taxon>
        <taxon>Spermatophyta</taxon>
        <taxon>Magnoliopsida</taxon>
        <taxon>eudicotyledons</taxon>
        <taxon>Gunneridae</taxon>
        <taxon>Pentapetalae</taxon>
        <taxon>rosids</taxon>
        <taxon>fabids</taxon>
        <taxon>Fabales</taxon>
        <taxon>Quillajaceae</taxon>
        <taxon>Quillaja</taxon>
    </lineage>
</organism>
<name>A0AAD7VER5_QUISA</name>
<accession>A0AAD7VER5</accession>
<protein>
    <submittedName>
        <fullName evidence="2">Uncharacterized protein</fullName>
    </submittedName>
</protein>
<evidence type="ECO:0000313" key="3">
    <source>
        <dbReference type="Proteomes" id="UP001163823"/>
    </source>
</evidence>
<evidence type="ECO:0000313" key="2">
    <source>
        <dbReference type="EMBL" id="KAJ7973146.1"/>
    </source>
</evidence>
<proteinExistence type="predicted"/>
<sequence>MAAMAAQSELVHELKKTPSVPVVQEKKSVEKKNPPARPLGMIIKVKSPAKKAKIDHRTVEEPQKTGATIDDNTEK</sequence>